<sequence>MAEGQAISYTRNAQVAAASAKPACGAAGCPSCVKAGLPVLLTRLGLADKGYAEARKGVLAPVVKKQGAPDLVASGYVLRTLRAGYVYAYYEKAHTPELVKQNGWQVFRVDHGGYLTPIPLAMAGKDSEAFTCKRSESYATAMLFVIPQPKQTKRVWVGFSTSPWSAPTLKKYASHADLRAKRMACIDAPAGKSEGALGLTAERVGQCLPDYDAALKPEVLRGNPFPRLIPAKAGQANGAAAVASPDAQDQKEESPLFKNPKQTVRPEDAQLLYKQAHTMLEKLPGKPYTDTNLMMVCVPDAEGITTEAAQRRITLCNSAAESVASKEEFRKFQSALQIEGMLKLIEQNGQQHKQRNAGYAKLDSTPITRTQFEAMQKDGRLPPDAELIPGIVKRGVNPNHWYPDYNNGTVHIPNARQIDQDTKDARTRLLGKLRALPTLNGPTCTYDQYLKRYRDKALADQKRLAEVERDYKAWLQSDARKLVTSHDFDEATHIDGVYYAKCVANVTLGGPMSDEGAKWFKPFLTSKFDDKEALLARALLGNQKQFLDWVTDKDQVSKEWDSVKGIMDLEPVKAAVAAGKGALLDDIRSTTQALLGTTTAVVTKLDLTAGQISEKLRYQLKLIAMMAMTRSEADPLLKLMRVQMPLADASRMWNVMRGEVAEAIKRTVKDGRNKVESLLLNSAAAMELNGAPKTAMGMVDMYLMVRDPGAALGKVKQGAVKGARYLVAPAEIYGAKAARSVAQFVDSVTATQWAKGHMKVAASASGVLSAGSGLLQVLLIHKAWGDYASGNEQERLAARMGLLSAGLGLTAALYELRAQYLEHVGKTAAIDGVKRVAGFLAAGSTAVDAAQAFINAAKVGSDGDQKARNAFIVQGLLFTLAFGAAVGAAAGGALGISVLAFTVIGLVLVAIGVVIGFIILLIKDRPPEAWAAKTIWGVATDKWDGYASEEREANKVLLCAQIDFSFRWNMIENLGTSAMAAEGAGLFGQDQTYTREAWLRFVLPETLRNRLGWEMRVYASGDKGEILVGSASYTGSGVIATKVPGLGSGIAPTFTEKSESGVTTLVLASNVDLARFRNARGTVQVFTFSGSGQAIDKRSLIIDEEIRD</sequence>
<feature type="transmembrane region" description="Helical" evidence="2">
    <location>
        <begin position="896"/>
        <end position="922"/>
    </location>
</feature>
<protein>
    <submittedName>
        <fullName evidence="4">Putative transmembrane protein</fullName>
    </submittedName>
</protein>
<dbReference type="RefSeq" id="WP_013208135.1">
    <property type="nucleotide sequence ID" value="NC_014309.1"/>
</dbReference>
<keyword evidence="2" id="KW-1133">Transmembrane helix</keyword>
<geneLocation type="plasmid" evidence="4">
    <name>RCFBPv3_mp</name>
</geneLocation>
<accession>D8P3Y7</accession>
<keyword evidence="2" id="KW-0472">Membrane</keyword>
<name>D8P3Y7_RALSL</name>
<proteinExistence type="predicted"/>
<dbReference type="InterPro" id="IPR046864">
    <property type="entry name" value="VasX_N"/>
</dbReference>
<dbReference type="CDD" id="cd20707">
    <property type="entry name" value="MIX_III"/>
    <property type="match status" value="1"/>
</dbReference>
<reference evidence="4" key="2">
    <citation type="submission" date="2010-02" db="EMBL/GenBank/DDBJ databases">
        <authorList>
            <person name="Genoscope - CEA"/>
        </authorList>
    </citation>
    <scope>NUCLEOTIDE SEQUENCE</scope>
    <source>
        <strain evidence="4">CFBP2957</strain>
        <plasmid evidence="4">RCFBPv3_mp</plasmid>
    </source>
</reference>
<feature type="region of interest" description="Disordered" evidence="1">
    <location>
        <begin position="239"/>
        <end position="263"/>
    </location>
</feature>
<dbReference type="NCBIfam" id="NF041559">
    <property type="entry name" value="BTH_I2691_fam"/>
    <property type="match status" value="1"/>
</dbReference>
<feature type="transmembrane region" description="Helical" evidence="2">
    <location>
        <begin position="869"/>
        <end position="890"/>
    </location>
</feature>
<dbReference type="AlphaFoldDB" id="D8P3Y7"/>
<dbReference type="Pfam" id="PF20249">
    <property type="entry name" value="VasX_N"/>
    <property type="match status" value="1"/>
</dbReference>
<evidence type="ECO:0000313" key="4">
    <source>
        <dbReference type="EMBL" id="CBJ53623.1"/>
    </source>
</evidence>
<evidence type="ECO:0000256" key="1">
    <source>
        <dbReference type="SAM" id="MobiDB-lite"/>
    </source>
</evidence>
<evidence type="ECO:0000259" key="3">
    <source>
        <dbReference type="Pfam" id="PF20249"/>
    </source>
</evidence>
<feature type="domain" description="Toxin VasX N-terminal region" evidence="3">
    <location>
        <begin position="29"/>
        <end position="190"/>
    </location>
</feature>
<keyword evidence="4" id="KW-0614">Plasmid</keyword>
<evidence type="ECO:0000256" key="2">
    <source>
        <dbReference type="SAM" id="Phobius"/>
    </source>
</evidence>
<gene>
    <name evidence="4" type="ORF">RCFBP_mp20196</name>
</gene>
<organism evidence="4">
    <name type="scientific">Ralstonia solanacearum CFBP2957</name>
    <dbReference type="NCBI Taxonomy" id="859656"/>
    <lineage>
        <taxon>Bacteria</taxon>
        <taxon>Pseudomonadati</taxon>
        <taxon>Pseudomonadota</taxon>
        <taxon>Betaproteobacteria</taxon>
        <taxon>Burkholderiales</taxon>
        <taxon>Burkholderiaceae</taxon>
        <taxon>Ralstonia</taxon>
        <taxon>Ralstonia solanacearum species complex</taxon>
    </lineage>
</organism>
<dbReference type="InterPro" id="IPR048126">
    <property type="entry name" value="Toxin_VasX"/>
</dbReference>
<keyword evidence="2 4" id="KW-0812">Transmembrane</keyword>
<reference evidence="4" key="1">
    <citation type="journal article" date="2010" name="BMC Genomics">
        <title>Genomes of three tomato pathogens within the Ralstonia solanacearum species complex reveal significant evolutionary divergence.</title>
        <authorList>
            <person name="Remenant B."/>
            <person name="Coupat-Goutaland B."/>
            <person name="Guidot A."/>
            <person name="Cellier G."/>
            <person name="Wicker E."/>
            <person name="Allen C."/>
            <person name="Fegan M."/>
            <person name="Pruvost O."/>
            <person name="Elbaz M."/>
            <person name="Calteau A."/>
            <person name="Salvignol G."/>
            <person name="Mornico D."/>
            <person name="Mangenot S."/>
            <person name="Barbe V."/>
            <person name="Medigue C."/>
            <person name="Prior P."/>
        </authorList>
    </citation>
    <scope>NUCLEOTIDE SEQUENCE [LARGE SCALE GENOMIC DNA]</scope>
    <source>
        <strain evidence="4">CFBP2957</strain>
        <plasmid evidence="4">RCFBPv3_mp</plasmid>
    </source>
</reference>
<dbReference type="PATRIC" id="fig|859656.5.peg.4013"/>
<dbReference type="EMBL" id="FP885907">
    <property type="protein sequence ID" value="CBJ53623.1"/>
    <property type="molecule type" value="Genomic_DNA"/>
</dbReference>